<protein>
    <submittedName>
        <fullName evidence="2">Uncharacterized protein</fullName>
    </submittedName>
</protein>
<evidence type="ECO:0000256" key="1">
    <source>
        <dbReference type="SAM" id="SignalP"/>
    </source>
</evidence>
<name>A0A517NNJ2_9BACT</name>
<dbReference type="Proteomes" id="UP000319817">
    <property type="component" value="Chromosome"/>
</dbReference>
<proteinExistence type="predicted"/>
<organism evidence="2 3">
    <name type="scientific">Stieleria marina</name>
    <dbReference type="NCBI Taxonomy" id="1930275"/>
    <lineage>
        <taxon>Bacteria</taxon>
        <taxon>Pseudomonadati</taxon>
        <taxon>Planctomycetota</taxon>
        <taxon>Planctomycetia</taxon>
        <taxon>Pirellulales</taxon>
        <taxon>Pirellulaceae</taxon>
        <taxon>Stieleria</taxon>
    </lineage>
</organism>
<reference evidence="2 3" key="1">
    <citation type="submission" date="2019-02" db="EMBL/GenBank/DDBJ databases">
        <title>Deep-cultivation of Planctomycetes and their phenomic and genomic characterization uncovers novel biology.</title>
        <authorList>
            <person name="Wiegand S."/>
            <person name="Jogler M."/>
            <person name="Boedeker C."/>
            <person name="Pinto D."/>
            <person name="Vollmers J."/>
            <person name="Rivas-Marin E."/>
            <person name="Kohn T."/>
            <person name="Peeters S.H."/>
            <person name="Heuer A."/>
            <person name="Rast P."/>
            <person name="Oberbeckmann S."/>
            <person name="Bunk B."/>
            <person name="Jeske O."/>
            <person name="Meyerdierks A."/>
            <person name="Storesund J.E."/>
            <person name="Kallscheuer N."/>
            <person name="Luecker S."/>
            <person name="Lage O.M."/>
            <person name="Pohl T."/>
            <person name="Merkel B.J."/>
            <person name="Hornburger P."/>
            <person name="Mueller R.-W."/>
            <person name="Bruemmer F."/>
            <person name="Labrenz M."/>
            <person name="Spormann A.M."/>
            <person name="Op den Camp H."/>
            <person name="Overmann J."/>
            <person name="Amann R."/>
            <person name="Jetten M.S.M."/>
            <person name="Mascher T."/>
            <person name="Medema M.H."/>
            <person name="Devos D.P."/>
            <person name="Kaster A.-K."/>
            <person name="Ovreas L."/>
            <person name="Rohde M."/>
            <person name="Galperin M.Y."/>
            <person name="Jogler C."/>
        </authorList>
    </citation>
    <scope>NUCLEOTIDE SEQUENCE [LARGE SCALE GENOMIC DNA]</scope>
    <source>
        <strain evidence="2 3">K23_9</strain>
    </source>
</reference>
<dbReference type="EMBL" id="CP036526">
    <property type="protein sequence ID" value="QDT08674.1"/>
    <property type="molecule type" value="Genomic_DNA"/>
</dbReference>
<feature type="signal peptide" evidence="1">
    <location>
        <begin position="1"/>
        <end position="22"/>
    </location>
</feature>
<sequence precursor="true">MPRIIMTLSAALFCLAASNAAAQTSLAVAKDYKIRRIVTKVDPAPPIKKIPLQVLNFKQNVGGSFVEFEFASNYKAAALVNLRNASSSTDLDDAELTSPGKLHRVSLVNLQPNTWYEAQIDLLPSESFNGEALPYKVEFKTLQRHVYVGITNIHVFDDSDELSAGDMNFVFQIGDEHGNFNAPGNSWDFINFDADLHSGTSFNPAHAGRPHFLAAENVNFDKLKIAVSNFETDGHQYASYIPPTDMYLGSGCLSRSEWNSGFIVVDIAGSFLAPGAETAQQRESMLQPFAIMVPPTDETDLHYLVEGLISVGNYASN</sequence>
<dbReference type="RefSeq" id="WP_145416178.1">
    <property type="nucleotide sequence ID" value="NZ_CP036526.1"/>
</dbReference>
<keyword evidence="1" id="KW-0732">Signal</keyword>
<feature type="chain" id="PRO_5021875070" evidence="1">
    <location>
        <begin position="23"/>
        <end position="317"/>
    </location>
</feature>
<gene>
    <name evidence="2" type="ORF">K239x_06140</name>
</gene>
<evidence type="ECO:0000313" key="3">
    <source>
        <dbReference type="Proteomes" id="UP000319817"/>
    </source>
</evidence>
<keyword evidence="3" id="KW-1185">Reference proteome</keyword>
<accession>A0A517NNJ2</accession>
<dbReference type="AlphaFoldDB" id="A0A517NNJ2"/>
<evidence type="ECO:0000313" key="2">
    <source>
        <dbReference type="EMBL" id="QDT08674.1"/>
    </source>
</evidence>